<evidence type="ECO:0000313" key="1">
    <source>
        <dbReference type="EMBL" id="KAK5998618.1"/>
    </source>
</evidence>
<gene>
    <name evidence="1" type="ORF">PT974_00999</name>
</gene>
<dbReference type="EMBL" id="JAVFKD010000001">
    <property type="protein sequence ID" value="KAK5998618.1"/>
    <property type="molecule type" value="Genomic_DNA"/>
</dbReference>
<organism evidence="1 2">
    <name type="scientific">Cladobotryum mycophilum</name>
    <dbReference type="NCBI Taxonomy" id="491253"/>
    <lineage>
        <taxon>Eukaryota</taxon>
        <taxon>Fungi</taxon>
        <taxon>Dikarya</taxon>
        <taxon>Ascomycota</taxon>
        <taxon>Pezizomycotina</taxon>
        <taxon>Sordariomycetes</taxon>
        <taxon>Hypocreomycetidae</taxon>
        <taxon>Hypocreales</taxon>
        <taxon>Hypocreaceae</taxon>
        <taxon>Cladobotryum</taxon>
    </lineage>
</organism>
<accession>A0ABR0T2E8</accession>
<protein>
    <submittedName>
        <fullName evidence="1">Uncharacterized protein</fullName>
    </submittedName>
</protein>
<proteinExistence type="predicted"/>
<reference evidence="1 2" key="1">
    <citation type="submission" date="2024-01" db="EMBL/GenBank/DDBJ databases">
        <title>Complete genome of Cladobotryum mycophilum ATHUM6906.</title>
        <authorList>
            <person name="Christinaki A.C."/>
            <person name="Myridakis A.I."/>
            <person name="Kouvelis V.N."/>
        </authorList>
    </citation>
    <scope>NUCLEOTIDE SEQUENCE [LARGE SCALE GENOMIC DNA]</scope>
    <source>
        <strain evidence="1 2">ATHUM6906</strain>
    </source>
</reference>
<evidence type="ECO:0000313" key="2">
    <source>
        <dbReference type="Proteomes" id="UP001338125"/>
    </source>
</evidence>
<sequence length="119" mass="12552">MHGVSLYSNPTSDHSLSPPTLFLPTAPNGLCTRSGGPYLRASTELLGLGGNGLICSVGNDSSASTSHKDAVIYGRPPEMTYTDCRELDHGVFGCPPRTVLYEQLTLLSKGNAPFVVVAE</sequence>
<name>A0ABR0T2E8_9HYPO</name>
<keyword evidence="2" id="KW-1185">Reference proteome</keyword>
<dbReference type="Proteomes" id="UP001338125">
    <property type="component" value="Unassembled WGS sequence"/>
</dbReference>
<comment type="caution">
    <text evidence="1">The sequence shown here is derived from an EMBL/GenBank/DDBJ whole genome shotgun (WGS) entry which is preliminary data.</text>
</comment>